<sequence length="101" mass="10976">MAAATSLGSPATSLGSPDTSLVSLVSAGVGVRGQCFCERGRSQPHHRLCQFERVRDRRKFVQSFQQPVSNFEPVRQALVVCSCVKAVSPELDDLAERLAML</sequence>
<dbReference type="AlphaFoldDB" id="A0A813E778"/>
<proteinExistence type="predicted"/>
<dbReference type="EMBL" id="CAJNNV010008322">
    <property type="protein sequence ID" value="CAE8596062.1"/>
    <property type="molecule type" value="Genomic_DNA"/>
</dbReference>
<evidence type="ECO:0000313" key="1">
    <source>
        <dbReference type="EMBL" id="CAE8596062.1"/>
    </source>
</evidence>
<keyword evidence="2" id="KW-1185">Reference proteome</keyword>
<reference evidence="1" key="1">
    <citation type="submission" date="2021-02" db="EMBL/GenBank/DDBJ databases">
        <authorList>
            <person name="Dougan E. K."/>
            <person name="Rhodes N."/>
            <person name="Thang M."/>
            <person name="Chan C."/>
        </authorList>
    </citation>
    <scope>NUCLEOTIDE SEQUENCE</scope>
</reference>
<evidence type="ECO:0000313" key="2">
    <source>
        <dbReference type="Proteomes" id="UP000654075"/>
    </source>
</evidence>
<name>A0A813E778_POLGL</name>
<dbReference type="Proteomes" id="UP000654075">
    <property type="component" value="Unassembled WGS sequence"/>
</dbReference>
<comment type="caution">
    <text evidence="1">The sequence shown here is derived from an EMBL/GenBank/DDBJ whole genome shotgun (WGS) entry which is preliminary data.</text>
</comment>
<gene>
    <name evidence="1" type="ORF">PGLA1383_LOCUS14534</name>
</gene>
<protein>
    <submittedName>
        <fullName evidence="1">Uncharacterized protein</fullName>
    </submittedName>
</protein>
<accession>A0A813E778</accession>
<organism evidence="1 2">
    <name type="scientific">Polarella glacialis</name>
    <name type="common">Dinoflagellate</name>
    <dbReference type="NCBI Taxonomy" id="89957"/>
    <lineage>
        <taxon>Eukaryota</taxon>
        <taxon>Sar</taxon>
        <taxon>Alveolata</taxon>
        <taxon>Dinophyceae</taxon>
        <taxon>Suessiales</taxon>
        <taxon>Suessiaceae</taxon>
        <taxon>Polarella</taxon>
    </lineage>
</organism>